<dbReference type="AlphaFoldDB" id="A0A918MPK7"/>
<dbReference type="EMBL" id="BMWP01000023">
    <property type="protein sequence ID" value="GGW43032.1"/>
    <property type="molecule type" value="Genomic_DNA"/>
</dbReference>
<feature type="domain" description="N-acetyltransferase" evidence="2">
    <location>
        <begin position="8"/>
        <end position="166"/>
    </location>
</feature>
<organism evidence="3 4">
    <name type="scientific">Arenibacter certesii</name>
    <dbReference type="NCBI Taxonomy" id="228955"/>
    <lineage>
        <taxon>Bacteria</taxon>
        <taxon>Pseudomonadati</taxon>
        <taxon>Bacteroidota</taxon>
        <taxon>Flavobacteriia</taxon>
        <taxon>Flavobacteriales</taxon>
        <taxon>Flavobacteriaceae</taxon>
        <taxon>Arenibacter</taxon>
    </lineage>
</organism>
<dbReference type="PANTHER" id="PTHR13947:SF37">
    <property type="entry name" value="LD18367P"/>
    <property type="match status" value="1"/>
</dbReference>
<evidence type="ECO:0000256" key="1">
    <source>
        <dbReference type="ARBA" id="ARBA00022679"/>
    </source>
</evidence>
<dbReference type="SUPFAM" id="SSF55729">
    <property type="entry name" value="Acyl-CoA N-acyltransferases (Nat)"/>
    <property type="match status" value="1"/>
</dbReference>
<dbReference type="PROSITE" id="PS51186">
    <property type="entry name" value="GNAT"/>
    <property type="match status" value="1"/>
</dbReference>
<accession>A0A918MPK7</accession>
<dbReference type="InterPro" id="IPR050769">
    <property type="entry name" value="NAT_camello-type"/>
</dbReference>
<dbReference type="InterPro" id="IPR016181">
    <property type="entry name" value="Acyl_CoA_acyltransferase"/>
</dbReference>
<evidence type="ECO:0000313" key="3">
    <source>
        <dbReference type="EMBL" id="GGW43032.1"/>
    </source>
</evidence>
<sequence>MEKLGIGIVIREMQSTDNEKVAMLIRKVLVELGVPKVGTAYADTSLDQLFQNYQQPKAAFFVVEEQERIVGCAGIAQLENYKGNVCELQKMYFLEEARERGLGAKLIHICHTCALDFGYEYIYLETLPYMKAAQKLYLKTDFKYLQEPMGDTGHYSCSVWMLKSIRSLVTD</sequence>
<comment type="caution">
    <text evidence="3">The sequence shown here is derived from an EMBL/GenBank/DDBJ whole genome shotgun (WGS) entry which is preliminary data.</text>
</comment>
<evidence type="ECO:0000259" key="2">
    <source>
        <dbReference type="PROSITE" id="PS51186"/>
    </source>
</evidence>
<dbReference type="GO" id="GO:0008080">
    <property type="term" value="F:N-acetyltransferase activity"/>
    <property type="evidence" value="ECO:0007669"/>
    <property type="project" value="InterPro"/>
</dbReference>
<reference evidence="3" key="2">
    <citation type="submission" date="2020-09" db="EMBL/GenBank/DDBJ databases">
        <authorList>
            <person name="Sun Q."/>
            <person name="Kim S."/>
        </authorList>
    </citation>
    <scope>NUCLEOTIDE SEQUENCE</scope>
    <source>
        <strain evidence="3">KCTC 12113</strain>
    </source>
</reference>
<name>A0A918MPK7_9FLAO</name>
<dbReference type="Proteomes" id="UP000634668">
    <property type="component" value="Unassembled WGS sequence"/>
</dbReference>
<reference evidence="3" key="1">
    <citation type="journal article" date="2014" name="Int. J. Syst. Evol. Microbiol.">
        <title>Complete genome sequence of Corynebacterium casei LMG S-19264T (=DSM 44701T), isolated from a smear-ripened cheese.</title>
        <authorList>
            <consortium name="US DOE Joint Genome Institute (JGI-PGF)"/>
            <person name="Walter F."/>
            <person name="Albersmeier A."/>
            <person name="Kalinowski J."/>
            <person name="Ruckert C."/>
        </authorList>
    </citation>
    <scope>NUCLEOTIDE SEQUENCE</scope>
    <source>
        <strain evidence="3">KCTC 12113</strain>
    </source>
</reference>
<dbReference type="PANTHER" id="PTHR13947">
    <property type="entry name" value="GNAT FAMILY N-ACETYLTRANSFERASE"/>
    <property type="match status" value="1"/>
</dbReference>
<proteinExistence type="predicted"/>
<dbReference type="CDD" id="cd04301">
    <property type="entry name" value="NAT_SF"/>
    <property type="match status" value="1"/>
</dbReference>
<dbReference type="InterPro" id="IPR000182">
    <property type="entry name" value="GNAT_dom"/>
</dbReference>
<dbReference type="Gene3D" id="3.40.630.30">
    <property type="match status" value="1"/>
</dbReference>
<evidence type="ECO:0000313" key="4">
    <source>
        <dbReference type="Proteomes" id="UP000634668"/>
    </source>
</evidence>
<keyword evidence="4" id="KW-1185">Reference proteome</keyword>
<gene>
    <name evidence="3" type="primary">yjgM</name>
    <name evidence="3" type="ORF">GCM10007383_29510</name>
</gene>
<protein>
    <submittedName>
        <fullName evidence="3">N-acetyltransferase</fullName>
    </submittedName>
</protein>
<dbReference type="Pfam" id="PF00583">
    <property type="entry name" value="Acetyltransf_1"/>
    <property type="match status" value="1"/>
</dbReference>
<keyword evidence="1" id="KW-0808">Transferase</keyword>